<evidence type="ECO:0000256" key="1">
    <source>
        <dbReference type="SAM" id="MobiDB-lite"/>
    </source>
</evidence>
<gene>
    <name evidence="3" type="ORF">HCN58_25065</name>
</gene>
<comment type="caution">
    <text evidence="3">The sequence shown here is derived from an EMBL/GenBank/DDBJ whole genome shotgun (WGS) entry which is preliminary data.</text>
</comment>
<feature type="compositionally biased region" description="Basic residues" evidence="1">
    <location>
        <begin position="48"/>
        <end position="57"/>
    </location>
</feature>
<dbReference type="InterPro" id="IPR025711">
    <property type="entry name" value="PepSY"/>
</dbReference>
<evidence type="ECO:0000313" key="4">
    <source>
        <dbReference type="Proteomes" id="UP000544122"/>
    </source>
</evidence>
<reference evidence="3 4" key="1">
    <citation type="submission" date="2020-03" db="EMBL/GenBank/DDBJ databases">
        <title>Bradyrhizobium diversity isolated from nodules of Indigofera sp.</title>
        <authorList>
            <person name="Klepa M."/>
            <person name="Helene L."/>
            <person name="Hungria M."/>
        </authorList>
    </citation>
    <scope>NUCLEOTIDE SEQUENCE [LARGE SCALE GENOMIC DNA]</scope>
    <source>
        <strain evidence="3 4">WSM 1791</strain>
    </source>
</reference>
<feature type="region of interest" description="Disordered" evidence="1">
    <location>
        <begin position="27"/>
        <end position="64"/>
    </location>
</feature>
<sequence length="64" mass="7376">MPAQQVIEKALKAGYTQVTKLEADDGRWEGEGIKNGQKMDFRADPRRHQPRKTRRLTLRSALRA</sequence>
<evidence type="ECO:0000313" key="3">
    <source>
        <dbReference type="EMBL" id="NOJ42812.1"/>
    </source>
</evidence>
<feature type="domain" description="PepSY" evidence="2">
    <location>
        <begin position="1"/>
        <end position="49"/>
    </location>
</feature>
<dbReference type="AlphaFoldDB" id="A0A7Y4LXR8"/>
<evidence type="ECO:0000259" key="2">
    <source>
        <dbReference type="Pfam" id="PF13670"/>
    </source>
</evidence>
<dbReference type="Pfam" id="PF13670">
    <property type="entry name" value="PepSY_2"/>
    <property type="match status" value="1"/>
</dbReference>
<proteinExistence type="predicted"/>
<accession>A0A7Y4LXR8</accession>
<feature type="compositionally biased region" description="Basic and acidic residues" evidence="1">
    <location>
        <begin position="27"/>
        <end position="47"/>
    </location>
</feature>
<organism evidence="3 4">
    <name type="scientific">Bradyrhizobium australiense</name>
    <dbReference type="NCBI Taxonomy" id="2721161"/>
    <lineage>
        <taxon>Bacteria</taxon>
        <taxon>Pseudomonadati</taxon>
        <taxon>Pseudomonadota</taxon>
        <taxon>Alphaproteobacteria</taxon>
        <taxon>Hyphomicrobiales</taxon>
        <taxon>Nitrobacteraceae</taxon>
        <taxon>Bradyrhizobium</taxon>
    </lineage>
</organism>
<name>A0A7Y4LXR8_9BRAD</name>
<keyword evidence="4" id="KW-1185">Reference proteome</keyword>
<dbReference type="Proteomes" id="UP000544122">
    <property type="component" value="Unassembled WGS sequence"/>
</dbReference>
<dbReference type="EMBL" id="JAAVLX010000008">
    <property type="protein sequence ID" value="NOJ42812.1"/>
    <property type="molecule type" value="Genomic_DNA"/>
</dbReference>
<protein>
    <submittedName>
        <fullName evidence="3">PepSY domain-containing protein</fullName>
    </submittedName>
</protein>